<name>A0A645HBI4_9ZZZZ</name>
<protein>
    <submittedName>
        <fullName evidence="1">Uncharacterized protein</fullName>
    </submittedName>
</protein>
<proteinExistence type="predicted"/>
<comment type="caution">
    <text evidence="1">The sequence shown here is derived from an EMBL/GenBank/DDBJ whole genome shotgun (WGS) entry which is preliminary data.</text>
</comment>
<evidence type="ECO:0000313" key="1">
    <source>
        <dbReference type="EMBL" id="MPN36080.1"/>
    </source>
</evidence>
<organism evidence="1">
    <name type="scientific">bioreactor metagenome</name>
    <dbReference type="NCBI Taxonomy" id="1076179"/>
    <lineage>
        <taxon>unclassified sequences</taxon>
        <taxon>metagenomes</taxon>
        <taxon>ecological metagenomes</taxon>
    </lineage>
</organism>
<gene>
    <name evidence="1" type="ORF">SDC9_183585</name>
</gene>
<dbReference type="AlphaFoldDB" id="A0A645HBI4"/>
<sequence length="44" mass="4881">MVKAVRFQEHVFAGKAQVGTLHKVVLIAGVFQDIAQTDIVREET</sequence>
<reference evidence="1" key="1">
    <citation type="submission" date="2019-08" db="EMBL/GenBank/DDBJ databases">
        <authorList>
            <person name="Kucharzyk K."/>
            <person name="Murdoch R.W."/>
            <person name="Higgins S."/>
            <person name="Loffler F."/>
        </authorList>
    </citation>
    <scope>NUCLEOTIDE SEQUENCE</scope>
</reference>
<dbReference type="EMBL" id="VSSQ01090017">
    <property type="protein sequence ID" value="MPN36080.1"/>
    <property type="molecule type" value="Genomic_DNA"/>
</dbReference>
<accession>A0A645HBI4</accession>